<accession>E4YVQ8</accession>
<dbReference type="EMBL" id="FN655568">
    <property type="protein sequence ID" value="CBY39543.1"/>
    <property type="molecule type" value="Genomic_DNA"/>
</dbReference>
<name>E4YVQ8_OIKDI</name>
<evidence type="ECO:0000256" key="1">
    <source>
        <dbReference type="SAM" id="MobiDB-lite"/>
    </source>
</evidence>
<dbReference type="AlphaFoldDB" id="E4YVQ8"/>
<sequence>MQLVANTFLHDEGSPVASPTKSLPSEFQTCPPPPPRMTSKPSSLNSAKLLEFIWVAIDEQTNRVALRSSISTIATTLSALSIR</sequence>
<gene>
    <name evidence="2" type="ORF">GSOID_T00020115001</name>
</gene>
<feature type="compositionally biased region" description="Polar residues" evidence="1">
    <location>
        <begin position="17"/>
        <end position="28"/>
    </location>
</feature>
<reference evidence="2" key="1">
    <citation type="journal article" date="2010" name="Science">
        <title>Plasticity of animal genome architecture unmasked by rapid evolution of a pelagic tunicate.</title>
        <authorList>
            <person name="Denoeud F."/>
            <person name="Henriet S."/>
            <person name="Mungpakdee S."/>
            <person name="Aury J.M."/>
            <person name="Da Silva C."/>
            <person name="Brinkmann H."/>
            <person name="Mikhaleva J."/>
            <person name="Olsen L.C."/>
            <person name="Jubin C."/>
            <person name="Canestro C."/>
            <person name="Bouquet J.M."/>
            <person name="Danks G."/>
            <person name="Poulain J."/>
            <person name="Campsteijn C."/>
            <person name="Adamski M."/>
            <person name="Cross I."/>
            <person name="Yadetie F."/>
            <person name="Muffato M."/>
            <person name="Louis A."/>
            <person name="Butcher S."/>
            <person name="Tsagkogeorga G."/>
            <person name="Konrad A."/>
            <person name="Singh S."/>
            <person name="Jensen M.F."/>
            <person name="Cong E.H."/>
            <person name="Eikeseth-Otteraa H."/>
            <person name="Noel B."/>
            <person name="Anthouard V."/>
            <person name="Porcel B.M."/>
            <person name="Kachouri-Lafond R."/>
            <person name="Nishino A."/>
            <person name="Ugolini M."/>
            <person name="Chourrout P."/>
            <person name="Nishida H."/>
            <person name="Aasland R."/>
            <person name="Huzurbazar S."/>
            <person name="Westhof E."/>
            <person name="Delsuc F."/>
            <person name="Lehrach H."/>
            <person name="Reinhardt R."/>
            <person name="Weissenbach J."/>
            <person name="Roy S.W."/>
            <person name="Artiguenave F."/>
            <person name="Postlethwait J.H."/>
            <person name="Manak J.R."/>
            <person name="Thompson E.M."/>
            <person name="Jaillon O."/>
            <person name="Du Pasquier L."/>
            <person name="Boudinot P."/>
            <person name="Liberles D.A."/>
            <person name="Volff J.N."/>
            <person name="Philippe H."/>
            <person name="Lenhard B."/>
            <person name="Roest Crollius H."/>
            <person name="Wincker P."/>
            <person name="Chourrout D."/>
        </authorList>
    </citation>
    <scope>NUCLEOTIDE SEQUENCE [LARGE SCALE GENOMIC DNA]</scope>
</reference>
<feature type="region of interest" description="Disordered" evidence="1">
    <location>
        <begin position="11"/>
        <end position="42"/>
    </location>
</feature>
<organism evidence="2">
    <name type="scientific">Oikopleura dioica</name>
    <name type="common">Tunicate</name>
    <dbReference type="NCBI Taxonomy" id="34765"/>
    <lineage>
        <taxon>Eukaryota</taxon>
        <taxon>Metazoa</taxon>
        <taxon>Chordata</taxon>
        <taxon>Tunicata</taxon>
        <taxon>Appendicularia</taxon>
        <taxon>Copelata</taxon>
        <taxon>Oikopleuridae</taxon>
        <taxon>Oikopleura</taxon>
    </lineage>
</organism>
<proteinExistence type="predicted"/>
<dbReference type="Proteomes" id="UP000011014">
    <property type="component" value="Unassembled WGS sequence"/>
</dbReference>
<evidence type="ECO:0000313" key="2">
    <source>
        <dbReference type="EMBL" id="CBY39543.1"/>
    </source>
</evidence>
<protein>
    <submittedName>
        <fullName evidence="2">Uncharacterized protein</fullName>
    </submittedName>
</protein>